<keyword evidence="1" id="KW-1133">Transmembrane helix</keyword>
<accession>A0A8S3WG39</accession>
<dbReference type="EMBL" id="CAJQZP010000393">
    <property type="protein sequence ID" value="CAG4959036.1"/>
    <property type="molecule type" value="Genomic_DNA"/>
</dbReference>
<keyword evidence="3" id="KW-1185">Reference proteome</keyword>
<sequence>MEIIQNLHQYVPVKRLSVYEQINSILLLYMTKNVKSTTSPLWRQLSASSELLKTMEELSLVLMLSIYLTNSQKVDIQVLADLLIHVASGQDHLNSMIQYLELENLTEKVKVNENVGLTFNNTNVLHLNENETIDTVIHWANHYLMYAETSLEDLKAVQQALWAVVRASASHEVWSARRTLGIGVAVLIIVLLASPILILLLRHTIWTIQDHVPASSAPCWLTGSGD</sequence>
<evidence type="ECO:0000313" key="2">
    <source>
        <dbReference type="EMBL" id="CAG4959036.1"/>
    </source>
</evidence>
<protein>
    <submittedName>
        <fullName evidence="2">(apollo) hypothetical protein</fullName>
    </submittedName>
</protein>
<evidence type="ECO:0000313" key="3">
    <source>
        <dbReference type="Proteomes" id="UP000691718"/>
    </source>
</evidence>
<dbReference type="OrthoDB" id="1890790at2759"/>
<reference evidence="2" key="1">
    <citation type="submission" date="2021-04" db="EMBL/GenBank/DDBJ databases">
        <authorList>
            <person name="Tunstrom K."/>
        </authorList>
    </citation>
    <scope>NUCLEOTIDE SEQUENCE</scope>
</reference>
<gene>
    <name evidence="2" type="ORF">PAPOLLO_LOCUS6059</name>
</gene>
<organism evidence="2 3">
    <name type="scientific">Parnassius apollo</name>
    <name type="common">Apollo butterfly</name>
    <name type="synonym">Papilio apollo</name>
    <dbReference type="NCBI Taxonomy" id="110799"/>
    <lineage>
        <taxon>Eukaryota</taxon>
        <taxon>Metazoa</taxon>
        <taxon>Ecdysozoa</taxon>
        <taxon>Arthropoda</taxon>
        <taxon>Hexapoda</taxon>
        <taxon>Insecta</taxon>
        <taxon>Pterygota</taxon>
        <taxon>Neoptera</taxon>
        <taxon>Endopterygota</taxon>
        <taxon>Lepidoptera</taxon>
        <taxon>Glossata</taxon>
        <taxon>Ditrysia</taxon>
        <taxon>Papilionoidea</taxon>
        <taxon>Papilionidae</taxon>
        <taxon>Parnassiinae</taxon>
        <taxon>Parnassini</taxon>
        <taxon>Parnassius</taxon>
        <taxon>Parnassius</taxon>
    </lineage>
</organism>
<keyword evidence="1" id="KW-0472">Membrane</keyword>
<name>A0A8S3WG39_PARAO</name>
<dbReference type="AlphaFoldDB" id="A0A8S3WG39"/>
<feature type="transmembrane region" description="Helical" evidence="1">
    <location>
        <begin position="180"/>
        <end position="201"/>
    </location>
</feature>
<comment type="caution">
    <text evidence="2">The sequence shown here is derived from an EMBL/GenBank/DDBJ whole genome shotgun (WGS) entry which is preliminary data.</text>
</comment>
<evidence type="ECO:0000256" key="1">
    <source>
        <dbReference type="SAM" id="Phobius"/>
    </source>
</evidence>
<dbReference type="Proteomes" id="UP000691718">
    <property type="component" value="Unassembled WGS sequence"/>
</dbReference>
<proteinExistence type="predicted"/>
<keyword evidence="1" id="KW-0812">Transmembrane</keyword>